<protein>
    <recommendedName>
        <fullName evidence="12">Multi-copper polyphenol oxidoreductase, laccase</fullName>
    </recommendedName>
</protein>
<evidence type="ECO:0000256" key="6">
    <source>
        <dbReference type="ARBA" id="ARBA00022833"/>
    </source>
</evidence>
<sequence length="259" mass="28249">MHIDPVVSHPAQPGIIPFAFPSLPMVRAAFTTRIGGSSEGPFSQGNISFDVADTRERVQANRLALRARCGFDELTEAKQVHGTALLSVDGPLAPDVEADGLITTAPGRALCIKTADCQPVLLAHTSGQAVAALHVGWRGNRANFPATGLARFCATYDLAPEEVLAVRGPSLGPGCSEFVHFDREWGPEFASYYDSGRKTVDLWRMTEDQLCSAGLRREHIFRLDLCTFSLPSFFFSYRRERTCGRQAGLIWIHKGAPCS</sequence>
<dbReference type="GO" id="GO:0017061">
    <property type="term" value="F:S-methyl-5-thioadenosine phosphorylase activity"/>
    <property type="evidence" value="ECO:0007669"/>
    <property type="project" value="UniProtKB-EC"/>
</dbReference>
<dbReference type="RefSeq" id="WP_015751500.1">
    <property type="nucleotide sequence ID" value="NC_013223.1"/>
</dbReference>
<comment type="catalytic activity">
    <reaction evidence="9">
        <text>S-methyl-5'-thioadenosine + phosphate = 5-(methylsulfanyl)-alpha-D-ribose 1-phosphate + adenine</text>
        <dbReference type="Rhea" id="RHEA:11852"/>
        <dbReference type="ChEBI" id="CHEBI:16708"/>
        <dbReference type="ChEBI" id="CHEBI:17509"/>
        <dbReference type="ChEBI" id="CHEBI:43474"/>
        <dbReference type="ChEBI" id="CHEBI:58533"/>
        <dbReference type="EC" id="2.4.2.28"/>
    </reaction>
    <physiologicalReaction direction="left-to-right" evidence="9">
        <dbReference type="Rhea" id="RHEA:11853"/>
    </physiologicalReaction>
</comment>
<dbReference type="PANTHER" id="PTHR30616:SF2">
    <property type="entry name" value="PURINE NUCLEOSIDE PHOSPHORYLASE LACC1"/>
    <property type="match status" value="1"/>
</dbReference>
<dbReference type="EMBL" id="CP001734">
    <property type="protein sequence ID" value="ACV68349.1"/>
    <property type="molecule type" value="Genomic_DNA"/>
</dbReference>
<evidence type="ECO:0000313" key="11">
    <source>
        <dbReference type="Proteomes" id="UP000001052"/>
    </source>
</evidence>
<comment type="catalytic activity">
    <reaction evidence="7">
        <text>adenosine + H2O + H(+) = inosine + NH4(+)</text>
        <dbReference type="Rhea" id="RHEA:24408"/>
        <dbReference type="ChEBI" id="CHEBI:15377"/>
        <dbReference type="ChEBI" id="CHEBI:15378"/>
        <dbReference type="ChEBI" id="CHEBI:16335"/>
        <dbReference type="ChEBI" id="CHEBI:17596"/>
        <dbReference type="ChEBI" id="CHEBI:28938"/>
        <dbReference type="EC" id="3.5.4.4"/>
    </reaction>
    <physiologicalReaction direction="left-to-right" evidence="7">
        <dbReference type="Rhea" id="RHEA:24409"/>
    </physiologicalReaction>
</comment>
<evidence type="ECO:0000256" key="9">
    <source>
        <dbReference type="ARBA" id="ARBA00049893"/>
    </source>
</evidence>
<evidence type="ECO:0000256" key="5">
    <source>
        <dbReference type="ARBA" id="ARBA00022801"/>
    </source>
</evidence>
<dbReference type="OrthoDB" id="4279at2"/>
<comment type="catalytic activity">
    <reaction evidence="1">
        <text>inosine + phosphate = alpha-D-ribose 1-phosphate + hypoxanthine</text>
        <dbReference type="Rhea" id="RHEA:27646"/>
        <dbReference type="ChEBI" id="CHEBI:17368"/>
        <dbReference type="ChEBI" id="CHEBI:17596"/>
        <dbReference type="ChEBI" id="CHEBI:43474"/>
        <dbReference type="ChEBI" id="CHEBI:57720"/>
        <dbReference type="EC" id="2.4.2.1"/>
    </reaction>
    <physiologicalReaction direction="left-to-right" evidence="1">
        <dbReference type="Rhea" id="RHEA:27647"/>
    </physiologicalReaction>
</comment>
<reference evidence="11" key="1">
    <citation type="submission" date="2009-09" db="EMBL/GenBank/DDBJ databases">
        <title>The complete chromosome of Desulfohalobium retbaense DSM 5692.</title>
        <authorList>
            <consortium name="US DOE Joint Genome Institute (JGI-PGF)"/>
            <person name="Lucas S."/>
            <person name="Copeland A."/>
            <person name="Lapidus A."/>
            <person name="Glavina del Rio T."/>
            <person name="Dalin E."/>
            <person name="Tice H."/>
            <person name="Bruce D."/>
            <person name="Goodwin L."/>
            <person name="Pitluck S."/>
            <person name="Kyrpides N."/>
            <person name="Mavromatis K."/>
            <person name="Ivanova N."/>
            <person name="Mikhailova N."/>
            <person name="Munk A.C."/>
            <person name="Brettin T."/>
            <person name="Detter J.C."/>
            <person name="Han C."/>
            <person name="Tapia R."/>
            <person name="Larimer F."/>
            <person name="Land M."/>
            <person name="Hauser L."/>
            <person name="Markowitz V."/>
            <person name="Cheng J.-F."/>
            <person name="Hugenholtz P."/>
            <person name="Woyke T."/>
            <person name="Wu D."/>
            <person name="Spring S."/>
            <person name="Klenk H.-P."/>
            <person name="Eisen J.A."/>
        </authorList>
    </citation>
    <scope>NUCLEOTIDE SEQUENCE [LARGE SCALE GENOMIC DNA]</scope>
    <source>
        <strain evidence="11">DSM 5692</strain>
    </source>
</reference>
<dbReference type="InterPro" id="IPR011324">
    <property type="entry name" value="Cytotoxic_necrot_fac-like_cat"/>
</dbReference>
<keyword evidence="4" id="KW-0479">Metal-binding</keyword>
<evidence type="ECO:0000256" key="1">
    <source>
        <dbReference type="ARBA" id="ARBA00000553"/>
    </source>
</evidence>
<name>C8X226_DESRD</name>
<dbReference type="AlphaFoldDB" id="C8X226"/>
<dbReference type="GO" id="GO:0005507">
    <property type="term" value="F:copper ion binding"/>
    <property type="evidence" value="ECO:0007669"/>
    <property type="project" value="TreeGrafter"/>
</dbReference>
<reference evidence="10 11" key="2">
    <citation type="journal article" date="2010" name="Stand. Genomic Sci.">
        <title>Complete genome sequence of Desulfohalobium retbaense type strain (HR(100)).</title>
        <authorList>
            <person name="Spring S."/>
            <person name="Nolan M."/>
            <person name="Lapidus A."/>
            <person name="Glavina Del Rio T."/>
            <person name="Copeland A."/>
            <person name="Tice H."/>
            <person name="Cheng J.F."/>
            <person name="Lucas S."/>
            <person name="Land M."/>
            <person name="Chen F."/>
            <person name="Bruce D."/>
            <person name="Goodwin L."/>
            <person name="Pitluck S."/>
            <person name="Ivanova N."/>
            <person name="Mavromatis K."/>
            <person name="Mikhailova N."/>
            <person name="Pati A."/>
            <person name="Chen A."/>
            <person name="Palaniappan K."/>
            <person name="Hauser L."/>
            <person name="Chang Y.J."/>
            <person name="Jeffries C.D."/>
            <person name="Munk C."/>
            <person name="Kiss H."/>
            <person name="Chain P."/>
            <person name="Han C."/>
            <person name="Brettin T."/>
            <person name="Detter J.C."/>
            <person name="Schuler E."/>
            <person name="Goker M."/>
            <person name="Rohde M."/>
            <person name="Bristow J."/>
            <person name="Eisen J.A."/>
            <person name="Markowitz V."/>
            <person name="Hugenholtz P."/>
            <person name="Kyrpides N.C."/>
            <person name="Klenk H.P."/>
        </authorList>
    </citation>
    <scope>NUCLEOTIDE SEQUENCE [LARGE SCALE GENOMIC DNA]</scope>
    <source>
        <strain evidence="10 11">DSM 5692</strain>
    </source>
</reference>
<dbReference type="GO" id="GO:0016787">
    <property type="term" value="F:hydrolase activity"/>
    <property type="evidence" value="ECO:0007669"/>
    <property type="project" value="UniProtKB-KW"/>
</dbReference>
<organism evidence="10 11">
    <name type="scientific">Desulfohalobium retbaense (strain ATCC 49708 / DSM 5692 / JCM 16813 / HR100)</name>
    <dbReference type="NCBI Taxonomy" id="485915"/>
    <lineage>
        <taxon>Bacteria</taxon>
        <taxon>Pseudomonadati</taxon>
        <taxon>Thermodesulfobacteriota</taxon>
        <taxon>Desulfovibrionia</taxon>
        <taxon>Desulfovibrionales</taxon>
        <taxon>Desulfohalobiaceae</taxon>
        <taxon>Desulfohalobium</taxon>
    </lineage>
</organism>
<dbReference type="InterPro" id="IPR003730">
    <property type="entry name" value="Cu_polyphenol_OxRdtase"/>
</dbReference>
<dbReference type="SUPFAM" id="SSF64438">
    <property type="entry name" value="CNF1/YfiH-like putative cysteine hydrolases"/>
    <property type="match status" value="1"/>
</dbReference>
<evidence type="ECO:0000256" key="3">
    <source>
        <dbReference type="ARBA" id="ARBA00022679"/>
    </source>
</evidence>
<dbReference type="KEGG" id="drt:Dret_1061"/>
<dbReference type="Proteomes" id="UP000001052">
    <property type="component" value="Chromosome"/>
</dbReference>
<comment type="catalytic activity">
    <reaction evidence="8">
        <text>adenosine + phosphate = alpha-D-ribose 1-phosphate + adenine</text>
        <dbReference type="Rhea" id="RHEA:27642"/>
        <dbReference type="ChEBI" id="CHEBI:16335"/>
        <dbReference type="ChEBI" id="CHEBI:16708"/>
        <dbReference type="ChEBI" id="CHEBI:43474"/>
        <dbReference type="ChEBI" id="CHEBI:57720"/>
        <dbReference type="EC" id="2.4.2.1"/>
    </reaction>
    <physiologicalReaction direction="left-to-right" evidence="8">
        <dbReference type="Rhea" id="RHEA:27643"/>
    </physiologicalReaction>
</comment>
<dbReference type="PANTHER" id="PTHR30616">
    <property type="entry name" value="UNCHARACTERIZED PROTEIN YFIH"/>
    <property type="match status" value="1"/>
</dbReference>
<evidence type="ECO:0000256" key="7">
    <source>
        <dbReference type="ARBA" id="ARBA00047989"/>
    </source>
</evidence>
<gene>
    <name evidence="10" type="ordered locus">Dret_1061</name>
</gene>
<accession>C8X226</accession>
<keyword evidence="6" id="KW-0862">Zinc</keyword>
<comment type="similarity">
    <text evidence="2">Belongs to the purine nucleoside phosphorylase YfiH/LACC1 family.</text>
</comment>
<evidence type="ECO:0000313" key="10">
    <source>
        <dbReference type="EMBL" id="ACV68349.1"/>
    </source>
</evidence>
<keyword evidence="3" id="KW-0808">Transferase</keyword>
<proteinExistence type="inferred from homology"/>
<dbReference type="HOGENOM" id="CLU_065784_0_0_7"/>
<dbReference type="eggNOG" id="COG1496">
    <property type="taxonomic scope" value="Bacteria"/>
</dbReference>
<evidence type="ECO:0008006" key="12">
    <source>
        <dbReference type="Google" id="ProtNLM"/>
    </source>
</evidence>
<dbReference type="InterPro" id="IPR038371">
    <property type="entry name" value="Cu_polyphenol_OxRdtase_sf"/>
</dbReference>
<keyword evidence="5" id="KW-0378">Hydrolase</keyword>
<keyword evidence="11" id="KW-1185">Reference proteome</keyword>
<dbReference type="CDD" id="cd16833">
    <property type="entry name" value="YfiH"/>
    <property type="match status" value="1"/>
</dbReference>
<dbReference type="Gene3D" id="3.60.140.10">
    <property type="entry name" value="CNF1/YfiH-like putative cysteine hydrolases"/>
    <property type="match status" value="1"/>
</dbReference>
<dbReference type="Pfam" id="PF02578">
    <property type="entry name" value="Cu-oxidase_4"/>
    <property type="match status" value="1"/>
</dbReference>
<evidence type="ECO:0000256" key="8">
    <source>
        <dbReference type="ARBA" id="ARBA00048968"/>
    </source>
</evidence>
<dbReference type="STRING" id="485915.Dret_1061"/>
<evidence type="ECO:0000256" key="4">
    <source>
        <dbReference type="ARBA" id="ARBA00022723"/>
    </source>
</evidence>
<evidence type="ECO:0000256" key="2">
    <source>
        <dbReference type="ARBA" id="ARBA00007353"/>
    </source>
</evidence>